<dbReference type="AlphaFoldDB" id="A0A5J5BCU3"/>
<name>A0A5J5BCU3_9ASTE</name>
<proteinExistence type="inferred from homology"/>
<dbReference type="SUPFAM" id="SSF51445">
    <property type="entry name" value="(Trans)glycosidases"/>
    <property type="match status" value="1"/>
</dbReference>
<evidence type="ECO:0000313" key="3">
    <source>
        <dbReference type="EMBL" id="KAA8541005.1"/>
    </source>
</evidence>
<dbReference type="GO" id="GO:0009505">
    <property type="term" value="C:plant-type cell wall"/>
    <property type="evidence" value="ECO:0007669"/>
    <property type="project" value="TreeGrafter"/>
</dbReference>
<protein>
    <recommendedName>
        <fullName evidence="5">GH18 domain-containing protein</fullName>
    </recommendedName>
</protein>
<dbReference type="Gene3D" id="3.20.20.80">
    <property type="entry name" value="Glycosidases"/>
    <property type="match status" value="1"/>
</dbReference>
<comment type="similarity">
    <text evidence="1">Belongs to the glycosyl hydrolase 79 family.</text>
</comment>
<gene>
    <name evidence="3" type="ORF">F0562_024857</name>
</gene>
<dbReference type="PANTHER" id="PTHR14363:SF21">
    <property type="entry name" value="HEPARANASE-LIKE PROTEIN 1"/>
    <property type="match status" value="1"/>
</dbReference>
<evidence type="ECO:0000256" key="2">
    <source>
        <dbReference type="SAM" id="SignalP"/>
    </source>
</evidence>
<evidence type="ECO:0000313" key="4">
    <source>
        <dbReference type="Proteomes" id="UP000325577"/>
    </source>
</evidence>
<dbReference type="PANTHER" id="PTHR14363">
    <property type="entry name" value="HEPARANASE-RELATED"/>
    <property type="match status" value="1"/>
</dbReference>
<dbReference type="EMBL" id="CM018036">
    <property type="protein sequence ID" value="KAA8541005.1"/>
    <property type="molecule type" value="Genomic_DNA"/>
</dbReference>
<dbReference type="InterPro" id="IPR005199">
    <property type="entry name" value="Glyco_hydro_79"/>
</dbReference>
<reference evidence="3 4" key="1">
    <citation type="submission" date="2019-09" db="EMBL/GenBank/DDBJ databases">
        <title>A chromosome-level genome assembly of the Chinese tupelo Nyssa sinensis.</title>
        <authorList>
            <person name="Yang X."/>
            <person name="Kang M."/>
            <person name="Yang Y."/>
            <person name="Xiong H."/>
            <person name="Wang M."/>
            <person name="Zhang Z."/>
            <person name="Wang Z."/>
            <person name="Wu H."/>
            <person name="Ma T."/>
            <person name="Liu J."/>
            <person name="Xi Z."/>
        </authorList>
    </citation>
    <scope>NUCLEOTIDE SEQUENCE [LARGE SCALE GENOMIC DNA]</scope>
    <source>
        <strain evidence="3">J267</strain>
        <tissue evidence="3">Leaf</tissue>
    </source>
</reference>
<evidence type="ECO:0000256" key="1">
    <source>
        <dbReference type="ARBA" id="ARBA00009800"/>
    </source>
</evidence>
<accession>A0A5J5BCU3</accession>
<dbReference type="InterPro" id="IPR017853">
    <property type="entry name" value="GH"/>
</dbReference>
<dbReference type="Proteomes" id="UP000325577">
    <property type="component" value="Linkage Group LG13"/>
</dbReference>
<feature type="signal peptide" evidence="2">
    <location>
        <begin position="1"/>
        <end position="19"/>
    </location>
</feature>
<dbReference type="GO" id="GO:0004566">
    <property type="term" value="F:beta-glucuronidase activity"/>
    <property type="evidence" value="ECO:0007669"/>
    <property type="project" value="TreeGrafter"/>
</dbReference>
<dbReference type="Pfam" id="PF03662">
    <property type="entry name" value="Glyco_hydro_79n"/>
    <property type="match status" value="1"/>
</dbReference>
<keyword evidence="2" id="KW-0732">Signal</keyword>
<keyword evidence="4" id="KW-1185">Reference proteome</keyword>
<evidence type="ECO:0008006" key="5">
    <source>
        <dbReference type="Google" id="ProtNLM"/>
    </source>
</evidence>
<organism evidence="3 4">
    <name type="scientific">Nyssa sinensis</name>
    <dbReference type="NCBI Taxonomy" id="561372"/>
    <lineage>
        <taxon>Eukaryota</taxon>
        <taxon>Viridiplantae</taxon>
        <taxon>Streptophyta</taxon>
        <taxon>Embryophyta</taxon>
        <taxon>Tracheophyta</taxon>
        <taxon>Spermatophyta</taxon>
        <taxon>Magnoliopsida</taxon>
        <taxon>eudicotyledons</taxon>
        <taxon>Gunneridae</taxon>
        <taxon>Pentapetalae</taxon>
        <taxon>asterids</taxon>
        <taxon>Cornales</taxon>
        <taxon>Nyssaceae</taxon>
        <taxon>Nyssa</taxon>
    </lineage>
</organism>
<dbReference type="OrthoDB" id="726732at2759"/>
<dbReference type="GO" id="GO:0016020">
    <property type="term" value="C:membrane"/>
    <property type="evidence" value="ECO:0007669"/>
    <property type="project" value="InterPro"/>
</dbReference>
<feature type="chain" id="PRO_5023887252" description="GH18 domain-containing protein" evidence="2">
    <location>
        <begin position="20"/>
        <end position="242"/>
    </location>
</feature>
<sequence length="242" mass="26910">MGFHFSLFLFLASLSVIWAQNVEDVTIVVNGTEVVTNTDDNYICATVDWWPHDKCNYDQCPWGSTSVINLDLTHPNLAKAIQAFKQLRIRIGGSLQDQVLYHVGNLQSPCHPFQKMASGLFGFSKGCLEMDRWDEVNHFLSKTGALVTFGLNALHGRHQIKKGVWGGNWDSSNAHDFIEYTVSKGYQIDSWEFGNELSGSGVGASVAAEQYGKDLINLKAIINNLYKDLHPKPLLVAPGGFY</sequence>